<dbReference type="SUPFAM" id="SSF52540">
    <property type="entry name" value="P-loop containing nucleoside triphosphate hydrolases"/>
    <property type="match status" value="1"/>
</dbReference>
<dbReference type="GO" id="GO:0005634">
    <property type="term" value="C:nucleus"/>
    <property type="evidence" value="ECO:0000318"/>
    <property type="project" value="GO_Central"/>
</dbReference>
<keyword evidence="8" id="KW-1185">Reference proteome</keyword>
<dbReference type="GO" id="GO:0005524">
    <property type="term" value="F:ATP binding"/>
    <property type="evidence" value="ECO:0007669"/>
    <property type="project" value="InterPro"/>
</dbReference>
<dbReference type="Pfam" id="PF26587">
    <property type="entry name" value="AAA_lid_SMAX1"/>
    <property type="match status" value="1"/>
</dbReference>
<proteinExistence type="inferred from homology"/>
<keyword evidence="3" id="KW-0805">Transcription regulation</keyword>
<comment type="caution">
    <text evidence="7">The sequence shown here is derived from an EMBL/GenBank/DDBJ whole genome shotgun (WGS) entry which is preliminary data.</text>
</comment>
<dbReference type="Pfam" id="PF07724">
    <property type="entry name" value="AAA_2"/>
    <property type="match status" value="1"/>
</dbReference>
<gene>
    <name evidence="7" type="ORF">POPTR_008G069350v4</name>
</gene>
<evidence type="ECO:0000313" key="8">
    <source>
        <dbReference type="Proteomes" id="UP000006729"/>
    </source>
</evidence>
<dbReference type="InParanoid" id="A0A2K1ZD42"/>
<dbReference type="AlphaFoldDB" id="A0A2K1ZD42"/>
<dbReference type="GO" id="GO:0016887">
    <property type="term" value="F:ATP hydrolysis activity"/>
    <property type="evidence" value="ECO:0007669"/>
    <property type="project" value="InterPro"/>
</dbReference>
<dbReference type="PROSITE" id="PS51903">
    <property type="entry name" value="CLP_R"/>
    <property type="match status" value="1"/>
</dbReference>
<evidence type="ECO:0000256" key="1">
    <source>
        <dbReference type="ARBA" id="ARBA00008675"/>
    </source>
</evidence>
<accession>A0A2K1ZD42</accession>
<protein>
    <recommendedName>
        <fullName evidence="6">Clp R domain-containing protein</fullName>
    </recommendedName>
</protein>
<dbReference type="InterPro" id="IPR058954">
    <property type="entry name" value="AAA_lid_SMAX1"/>
</dbReference>
<dbReference type="PANTHER" id="PTHR43572:SF49">
    <property type="entry name" value="PROTEIN SMAX1-LIKE 8"/>
    <property type="match status" value="1"/>
</dbReference>
<dbReference type="GO" id="GO:0044183">
    <property type="term" value="F:protein folding chaperone"/>
    <property type="evidence" value="ECO:0000318"/>
    <property type="project" value="GO_Central"/>
</dbReference>
<evidence type="ECO:0000256" key="2">
    <source>
        <dbReference type="ARBA" id="ARBA00022737"/>
    </source>
</evidence>
<keyword evidence="4" id="KW-0804">Transcription</keyword>
<dbReference type="InterPro" id="IPR027417">
    <property type="entry name" value="P-loop_NTPase"/>
</dbReference>
<evidence type="ECO:0000256" key="4">
    <source>
        <dbReference type="ARBA" id="ARBA00023163"/>
    </source>
</evidence>
<evidence type="ECO:0000256" key="5">
    <source>
        <dbReference type="PROSITE-ProRule" id="PRU01251"/>
    </source>
</evidence>
<dbReference type="Gene3D" id="1.10.1780.10">
    <property type="entry name" value="Clp, N-terminal domain"/>
    <property type="match status" value="1"/>
</dbReference>
<dbReference type="Pfam" id="PF23569">
    <property type="entry name" value="NBD_SMAX1"/>
    <property type="match status" value="1"/>
</dbReference>
<organism evidence="7 8">
    <name type="scientific">Populus trichocarpa</name>
    <name type="common">Western balsam poplar</name>
    <name type="synonym">Populus balsamifera subsp. trichocarpa</name>
    <dbReference type="NCBI Taxonomy" id="3694"/>
    <lineage>
        <taxon>Eukaryota</taxon>
        <taxon>Viridiplantae</taxon>
        <taxon>Streptophyta</taxon>
        <taxon>Embryophyta</taxon>
        <taxon>Tracheophyta</taxon>
        <taxon>Spermatophyta</taxon>
        <taxon>Magnoliopsida</taxon>
        <taxon>eudicotyledons</taxon>
        <taxon>Gunneridae</taxon>
        <taxon>Pentapetalae</taxon>
        <taxon>rosids</taxon>
        <taxon>fabids</taxon>
        <taxon>Malpighiales</taxon>
        <taxon>Salicaceae</taxon>
        <taxon>Saliceae</taxon>
        <taxon>Populus</taxon>
    </lineage>
</organism>
<evidence type="ECO:0000259" key="6">
    <source>
        <dbReference type="PROSITE" id="PS51903"/>
    </source>
</evidence>
<reference evidence="7 8" key="1">
    <citation type="journal article" date="2006" name="Science">
        <title>The genome of black cottonwood, Populus trichocarpa (Torr. &amp; Gray).</title>
        <authorList>
            <person name="Tuskan G.A."/>
            <person name="Difazio S."/>
            <person name="Jansson S."/>
            <person name="Bohlmann J."/>
            <person name="Grigoriev I."/>
            <person name="Hellsten U."/>
            <person name="Putnam N."/>
            <person name="Ralph S."/>
            <person name="Rombauts S."/>
            <person name="Salamov A."/>
            <person name="Schein J."/>
            <person name="Sterck L."/>
            <person name="Aerts A."/>
            <person name="Bhalerao R.R."/>
            <person name="Bhalerao R.P."/>
            <person name="Blaudez D."/>
            <person name="Boerjan W."/>
            <person name="Brun A."/>
            <person name="Brunner A."/>
            <person name="Busov V."/>
            <person name="Campbell M."/>
            <person name="Carlson J."/>
            <person name="Chalot M."/>
            <person name="Chapman J."/>
            <person name="Chen G.L."/>
            <person name="Cooper D."/>
            <person name="Coutinho P.M."/>
            <person name="Couturier J."/>
            <person name="Covert S."/>
            <person name="Cronk Q."/>
            <person name="Cunningham R."/>
            <person name="Davis J."/>
            <person name="Degroeve S."/>
            <person name="Dejardin A."/>
            <person name="Depamphilis C."/>
            <person name="Detter J."/>
            <person name="Dirks B."/>
            <person name="Dubchak I."/>
            <person name="Duplessis S."/>
            <person name="Ehlting J."/>
            <person name="Ellis B."/>
            <person name="Gendler K."/>
            <person name="Goodstein D."/>
            <person name="Gribskov M."/>
            <person name="Grimwood J."/>
            <person name="Groover A."/>
            <person name="Gunter L."/>
            <person name="Hamberger B."/>
            <person name="Heinze B."/>
            <person name="Helariutta Y."/>
            <person name="Henrissat B."/>
            <person name="Holligan D."/>
            <person name="Holt R."/>
            <person name="Huang W."/>
            <person name="Islam-Faridi N."/>
            <person name="Jones S."/>
            <person name="Jones-Rhoades M."/>
            <person name="Jorgensen R."/>
            <person name="Joshi C."/>
            <person name="Kangasjarvi J."/>
            <person name="Karlsson J."/>
            <person name="Kelleher C."/>
            <person name="Kirkpatrick R."/>
            <person name="Kirst M."/>
            <person name="Kohler A."/>
            <person name="Kalluri U."/>
            <person name="Larimer F."/>
            <person name="Leebens-Mack J."/>
            <person name="Leple J.C."/>
            <person name="Locascio P."/>
            <person name="Lou Y."/>
            <person name="Lucas S."/>
            <person name="Martin F."/>
            <person name="Montanini B."/>
            <person name="Napoli C."/>
            <person name="Nelson D.R."/>
            <person name="Nelson C."/>
            <person name="Nieminen K."/>
            <person name="Nilsson O."/>
            <person name="Pereda V."/>
            <person name="Peter G."/>
            <person name="Philippe R."/>
            <person name="Pilate G."/>
            <person name="Poliakov A."/>
            <person name="Razumovskaya J."/>
            <person name="Richardson P."/>
            <person name="Rinaldi C."/>
            <person name="Ritland K."/>
            <person name="Rouze P."/>
            <person name="Ryaboy D."/>
            <person name="Schmutz J."/>
            <person name="Schrader J."/>
            <person name="Segerman B."/>
            <person name="Shin H."/>
            <person name="Siddiqui A."/>
            <person name="Sterky F."/>
            <person name="Terry A."/>
            <person name="Tsai C.J."/>
            <person name="Uberbacher E."/>
            <person name="Unneberg P."/>
            <person name="Vahala J."/>
            <person name="Wall K."/>
            <person name="Wessler S."/>
            <person name="Yang G."/>
            <person name="Yin T."/>
            <person name="Douglas C."/>
            <person name="Marra M."/>
            <person name="Sandberg G."/>
            <person name="Van de Peer Y."/>
            <person name="Rokhsar D."/>
        </authorList>
    </citation>
    <scope>NUCLEOTIDE SEQUENCE [LARGE SCALE GENOMIC DNA]</scope>
    <source>
        <strain evidence="8">cv. Nisqually</strain>
    </source>
</reference>
<sequence>MFFFFFSSLFSTLSTLSLSILFFFAFSFSLSSCSLSSVRFFFRLWPSLTFYKAKGWPLFMCSCPTIVRHERLCFFEKKQGAAEETFMGDVAQNGFGFLLNRSLVWR</sequence>
<comment type="similarity">
    <text evidence="1">Belongs to the ClpA/ClpB family.</text>
</comment>
<dbReference type="STRING" id="3694.A0A2K1ZD42"/>
<dbReference type="InterPro" id="IPR058680">
    <property type="entry name" value="NBD_SMAX1-like"/>
</dbReference>
<evidence type="ECO:0000256" key="3">
    <source>
        <dbReference type="ARBA" id="ARBA00023015"/>
    </source>
</evidence>
<evidence type="ECO:0000313" key="7">
    <source>
        <dbReference type="EMBL" id="PNT23201.2"/>
    </source>
</evidence>
<dbReference type="Proteomes" id="UP000006729">
    <property type="component" value="Chromosome 8"/>
</dbReference>
<dbReference type="Gene3D" id="3.40.50.300">
    <property type="entry name" value="P-loop containing nucleotide triphosphate hydrolases"/>
    <property type="match status" value="1"/>
</dbReference>
<dbReference type="PANTHER" id="PTHR43572">
    <property type="entry name" value="CHAPERONE PROTEIN CLPD, CHLOROPLASTIC"/>
    <property type="match status" value="1"/>
</dbReference>
<dbReference type="SUPFAM" id="SSF81923">
    <property type="entry name" value="Double Clp-N motif"/>
    <property type="match status" value="1"/>
</dbReference>
<dbReference type="InterPro" id="IPR036628">
    <property type="entry name" value="Clp_N_dom_sf"/>
</dbReference>
<dbReference type="InterPro" id="IPR004176">
    <property type="entry name" value="Clp_R_N"/>
</dbReference>
<dbReference type="InterPro" id="IPR051650">
    <property type="entry name" value="SL_signaling_regulator"/>
</dbReference>
<dbReference type="InterPro" id="IPR003959">
    <property type="entry name" value="ATPase_AAA_core"/>
</dbReference>
<name>A0A2K1ZD42_POPTR</name>
<dbReference type="EMBL" id="CM009297">
    <property type="protein sequence ID" value="PNT23201.2"/>
    <property type="molecule type" value="Genomic_DNA"/>
</dbReference>
<dbReference type="FunCoup" id="A0A2K1ZD42">
    <property type="interactions" value="2304"/>
</dbReference>
<keyword evidence="2 5" id="KW-0677">Repeat</keyword>
<dbReference type="Pfam" id="PF02861">
    <property type="entry name" value="Clp_N"/>
    <property type="match status" value="1"/>
</dbReference>